<keyword evidence="1" id="KW-0805">Transcription regulation</keyword>
<dbReference type="AlphaFoldDB" id="A0A562USA8"/>
<dbReference type="STRING" id="476157.GCA_001663155_00628"/>
<reference evidence="5 6" key="1">
    <citation type="submission" date="2019-07" db="EMBL/GenBank/DDBJ databases">
        <title>Genomic Encyclopedia of Archaeal and Bacterial Type Strains, Phase II (KMG-II): from individual species to whole genera.</title>
        <authorList>
            <person name="Goeker M."/>
        </authorList>
    </citation>
    <scope>NUCLEOTIDE SEQUENCE [LARGE SCALE GENOMIC DNA]</scope>
    <source>
        <strain evidence="5 6">ATCC BAA-2084</strain>
    </source>
</reference>
<keyword evidence="3" id="KW-0804">Transcription</keyword>
<dbReference type="Pfam" id="PF12833">
    <property type="entry name" value="HTH_18"/>
    <property type="match status" value="1"/>
</dbReference>
<evidence type="ECO:0000259" key="4">
    <source>
        <dbReference type="PROSITE" id="PS01124"/>
    </source>
</evidence>
<dbReference type="GO" id="GO:0043565">
    <property type="term" value="F:sequence-specific DNA binding"/>
    <property type="evidence" value="ECO:0007669"/>
    <property type="project" value="InterPro"/>
</dbReference>
<gene>
    <name evidence="5" type="ORF">JN10_0113</name>
</gene>
<sequence>MSFNRSPADDLSPWVGRVMVAITHATPDAAANGVLCNDAAYVRTAVDAHWTVETADRTMDISGQTFLCGQHDHAMPLQYKGPIKVAGMMLRPGAMRALFGVNDGTMLQRISYFNEIGIPDKEVTGLYHPGIEASTWLEKLEHWLRQHIVRSEAPLPDPLSQRFEEAAFADPNQSVTDFADQHCVTTRTLQRTIRRDFGLTPKQVLRRARILDLAARLCGVADEAEEEIFLRFFDQSHQIHEFTRFFGLTPHAFRAERNALLTLSLEIRQARRLELLDRIAPGAVRPWMRKPFLPKQG</sequence>
<dbReference type="PANTHER" id="PTHR46796">
    <property type="entry name" value="HTH-TYPE TRANSCRIPTIONAL ACTIVATOR RHAS-RELATED"/>
    <property type="match status" value="1"/>
</dbReference>
<dbReference type="PROSITE" id="PS01124">
    <property type="entry name" value="HTH_ARAC_FAMILY_2"/>
    <property type="match status" value="1"/>
</dbReference>
<keyword evidence="6" id="KW-1185">Reference proteome</keyword>
<evidence type="ECO:0000313" key="6">
    <source>
        <dbReference type="Proteomes" id="UP000320547"/>
    </source>
</evidence>
<dbReference type="PANTHER" id="PTHR46796:SF13">
    <property type="entry name" value="HTH-TYPE TRANSCRIPTIONAL ACTIVATOR RHAS"/>
    <property type="match status" value="1"/>
</dbReference>
<dbReference type="Gene3D" id="1.10.10.60">
    <property type="entry name" value="Homeodomain-like"/>
    <property type="match status" value="1"/>
</dbReference>
<dbReference type="InterPro" id="IPR050204">
    <property type="entry name" value="AraC_XylS_family_regulators"/>
</dbReference>
<feature type="domain" description="HTH araC/xylS-type" evidence="4">
    <location>
        <begin position="157"/>
        <end position="256"/>
    </location>
</feature>
<accession>A0A562USA8</accession>
<protein>
    <submittedName>
        <fullName evidence="5">AraC-like DNA-binding protein</fullName>
    </submittedName>
</protein>
<dbReference type="OrthoDB" id="2559672at2"/>
<evidence type="ECO:0000313" key="5">
    <source>
        <dbReference type="EMBL" id="TWJ08502.1"/>
    </source>
</evidence>
<dbReference type="SMART" id="SM00342">
    <property type="entry name" value="HTH_ARAC"/>
    <property type="match status" value="1"/>
</dbReference>
<proteinExistence type="predicted"/>
<dbReference type="EMBL" id="VLLK01000001">
    <property type="protein sequence ID" value="TWJ08502.1"/>
    <property type="molecule type" value="Genomic_DNA"/>
</dbReference>
<dbReference type="RefSeq" id="WP_144573510.1">
    <property type="nucleotide sequence ID" value="NZ_CP015963.1"/>
</dbReference>
<dbReference type="GO" id="GO:0003700">
    <property type="term" value="F:DNA-binding transcription factor activity"/>
    <property type="evidence" value="ECO:0007669"/>
    <property type="project" value="InterPro"/>
</dbReference>
<dbReference type="Proteomes" id="UP000320547">
    <property type="component" value="Unassembled WGS sequence"/>
</dbReference>
<evidence type="ECO:0000256" key="1">
    <source>
        <dbReference type="ARBA" id="ARBA00023015"/>
    </source>
</evidence>
<comment type="caution">
    <text evidence="5">The sequence shown here is derived from an EMBL/GenBank/DDBJ whole genome shotgun (WGS) entry which is preliminary data.</text>
</comment>
<evidence type="ECO:0000256" key="3">
    <source>
        <dbReference type="ARBA" id="ARBA00023163"/>
    </source>
</evidence>
<dbReference type="Pfam" id="PF20240">
    <property type="entry name" value="DUF6597"/>
    <property type="match status" value="1"/>
</dbReference>
<name>A0A562USA8_9SPHN</name>
<organism evidence="5 6">
    <name type="scientific">Altererythrobacter ishigakiensis</name>
    <dbReference type="NCBI Taxonomy" id="476157"/>
    <lineage>
        <taxon>Bacteria</taxon>
        <taxon>Pseudomonadati</taxon>
        <taxon>Pseudomonadota</taxon>
        <taxon>Alphaproteobacteria</taxon>
        <taxon>Sphingomonadales</taxon>
        <taxon>Erythrobacteraceae</taxon>
        <taxon>Altererythrobacter</taxon>
    </lineage>
</organism>
<keyword evidence="2 5" id="KW-0238">DNA-binding</keyword>
<dbReference type="InterPro" id="IPR018060">
    <property type="entry name" value="HTH_AraC"/>
</dbReference>
<dbReference type="InterPro" id="IPR046532">
    <property type="entry name" value="DUF6597"/>
</dbReference>
<evidence type="ECO:0000256" key="2">
    <source>
        <dbReference type="ARBA" id="ARBA00023125"/>
    </source>
</evidence>